<dbReference type="HOGENOM" id="CLU_2022392_0_0_4"/>
<organism evidence="1 2">
    <name type="scientific">Paraburkholderia phymatum (strain DSM 17167 / CIP 108236 / LMG 21445 / STM815)</name>
    <name type="common">Burkholderia phymatum</name>
    <dbReference type="NCBI Taxonomy" id="391038"/>
    <lineage>
        <taxon>Bacteria</taxon>
        <taxon>Pseudomonadati</taxon>
        <taxon>Pseudomonadota</taxon>
        <taxon>Betaproteobacteria</taxon>
        <taxon>Burkholderiales</taxon>
        <taxon>Burkholderiaceae</taxon>
        <taxon>Paraburkholderia</taxon>
    </lineage>
</organism>
<keyword evidence="1" id="KW-0614">Plasmid</keyword>
<reference evidence="2" key="1">
    <citation type="journal article" date="2014" name="Stand. Genomic Sci.">
        <title>Complete genome sequence of Burkholderia phymatum STM815(T), a broad host range and efficient nitrogen-fixing symbiont of Mimosa species.</title>
        <authorList>
            <person name="Moulin L."/>
            <person name="Klonowska A."/>
            <person name="Caroline B."/>
            <person name="Booth K."/>
            <person name="Vriezen J.A."/>
            <person name="Melkonian R."/>
            <person name="James E.K."/>
            <person name="Young J.P."/>
            <person name="Bena G."/>
            <person name="Hauser L."/>
            <person name="Land M."/>
            <person name="Kyrpides N."/>
            <person name="Bruce D."/>
            <person name="Chain P."/>
            <person name="Copeland A."/>
            <person name="Pitluck S."/>
            <person name="Woyke T."/>
            <person name="Lizotte-Waniewski M."/>
            <person name="Bristow J."/>
            <person name="Riley M."/>
        </authorList>
    </citation>
    <scope>NUCLEOTIDE SEQUENCE [LARGE SCALE GENOMIC DNA]</scope>
    <source>
        <strain evidence="2">DSM 17167 / CIP 108236 / LMG 21445 / STM815</strain>
        <plasmid evidence="2">Plasmid pBPHY02</plasmid>
    </source>
</reference>
<proteinExistence type="predicted"/>
<dbReference type="EMBL" id="CP001046">
    <property type="protein sequence ID" value="ACC76649.1"/>
    <property type="molecule type" value="Genomic_DNA"/>
</dbReference>
<dbReference type="Proteomes" id="UP000001192">
    <property type="component" value="Plasmid pBPHY02"/>
</dbReference>
<evidence type="ECO:0000313" key="2">
    <source>
        <dbReference type="Proteomes" id="UP000001192"/>
    </source>
</evidence>
<geneLocation type="plasmid" evidence="1 2">
    <name>pBPHY02</name>
</geneLocation>
<dbReference type="KEGG" id="bph:Bphy_7765"/>
<sequence>MLCSCLCRDHYVASILGAMRPVKNDDPQRHARKPPLEKKLAHRAGELVLEPLFRLALPSVEERRAEHGHHCTLCKCYPLSLRLNERRTRRKEYLCIPAGRGQTVCCALVRTANAPLRKLTLF</sequence>
<accession>B2JYE1</accession>
<name>B2JYE1_PARP8</name>
<evidence type="ECO:0000313" key="1">
    <source>
        <dbReference type="EMBL" id="ACC76649.1"/>
    </source>
</evidence>
<dbReference type="AlphaFoldDB" id="B2JYE1"/>
<protein>
    <submittedName>
        <fullName evidence="1">Uncharacterized protein</fullName>
    </submittedName>
</protein>
<keyword evidence="2" id="KW-1185">Reference proteome</keyword>
<gene>
    <name evidence="1" type="ordered locus">Bphy_7765</name>
</gene>